<feature type="domain" description="Protein kinase" evidence="11">
    <location>
        <begin position="2363"/>
        <end position="2655"/>
    </location>
</feature>
<dbReference type="GO" id="GO:0009538">
    <property type="term" value="C:photosystem I reaction center"/>
    <property type="evidence" value="ECO:0007669"/>
    <property type="project" value="InterPro"/>
</dbReference>
<keyword evidence="15" id="KW-1185">Reference proteome</keyword>
<dbReference type="InterPro" id="IPR003409">
    <property type="entry name" value="MORN"/>
</dbReference>
<dbReference type="PROSITE" id="PS01159">
    <property type="entry name" value="WW_DOMAIN_1"/>
    <property type="match status" value="2"/>
</dbReference>
<evidence type="ECO:0000256" key="9">
    <source>
        <dbReference type="SAM" id="Coils"/>
    </source>
</evidence>
<dbReference type="Pfam" id="PF00069">
    <property type="entry name" value="Pkinase"/>
    <property type="match status" value="1"/>
</dbReference>
<dbReference type="Gene3D" id="3.40.605.10">
    <property type="entry name" value="Aldehyde Dehydrogenase, Chain A, domain 1"/>
    <property type="match status" value="1"/>
</dbReference>
<dbReference type="InterPro" id="IPR002713">
    <property type="entry name" value="FF_domain"/>
</dbReference>
<dbReference type="InterPro" id="IPR011009">
    <property type="entry name" value="Kinase-like_dom_sf"/>
</dbReference>
<dbReference type="PROSITE" id="PS50020">
    <property type="entry name" value="WW_DOMAIN_2"/>
    <property type="match status" value="2"/>
</dbReference>
<evidence type="ECO:0000256" key="3">
    <source>
        <dbReference type="ARBA" id="ARBA00007501"/>
    </source>
</evidence>
<dbReference type="SUPFAM" id="SSF53720">
    <property type="entry name" value="ALDH-like"/>
    <property type="match status" value="1"/>
</dbReference>
<feature type="region of interest" description="Disordered" evidence="10">
    <location>
        <begin position="1317"/>
        <end position="1352"/>
    </location>
</feature>
<feature type="compositionally biased region" description="Polar residues" evidence="10">
    <location>
        <begin position="1859"/>
        <end position="1879"/>
    </location>
</feature>
<dbReference type="Gene3D" id="3.30.2350.10">
    <property type="entry name" value="Pseudouridine synthase"/>
    <property type="match status" value="1"/>
</dbReference>
<proteinExistence type="inferred from homology"/>
<feature type="compositionally biased region" description="Polar residues" evidence="10">
    <location>
        <begin position="2137"/>
        <end position="2148"/>
    </location>
</feature>
<evidence type="ECO:0000256" key="6">
    <source>
        <dbReference type="ARBA" id="ARBA00022836"/>
    </source>
</evidence>
<dbReference type="InterPro" id="IPR036020">
    <property type="entry name" value="WW_dom_sf"/>
</dbReference>
<feature type="compositionally biased region" description="Basic and acidic residues" evidence="10">
    <location>
        <begin position="1317"/>
        <end position="1348"/>
    </location>
</feature>
<dbReference type="SMART" id="SM00220">
    <property type="entry name" value="S_TKc"/>
    <property type="match status" value="1"/>
</dbReference>
<feature type="compositionally biased region" description="Basic and acidic residues" evidence="10">
    <location>
        <begin position="2196"/>
        <end position="2220"/>
    </location>
</feature>
<feature type="region of interest" description="Disordered" evidence="10">
    <location>
        <begin position="2108"/>
        <end position="2168"/>
    </location>
</feature>
<evidence type="ECO:0000313" key="15">
    <source>
        <dbReference type="Proteomes" id="UP000186817"/>
    </source>
</evidence>
<dbReference type="InterPro" id="IPR001202">
    <property type="entry name" value="WW_dom"/>
</dbReference>
<dbReference type="Pfam" id="PF02427">
    <property type="entry name" value="PSI_PsaE"/>
    <property type="match status" value="1"/>
</dbReference>
<evidence type="ECO:0000256" key="10">
    <source>
        <dbReference type="SAM" id="MobiDB-lite"/>
    </source>
</evidence>
<evidence type="ECO:0000259" key="13">
    <source>
        <dbReference type="PROSITE" id="PS51671"/>
    </source>
</evidence>
<dbReference type="InterPro" id="IPR015590">
    <property type="entry name" value="Aldehyde_DH_dom"/>
</dbReference>
<dbReference type="Gene3D" id="3.30.200.20">
    <property type="entry name" value="Phosphorylase Kinase, domain 1"/>
    <property type="match status" value="1"/>
</dbReference>
<organism evidence="14 15">
    <name type="scientific">Symbiodinium microadriaticum</name>
    <name type="common">Dinoflagellate</name>
    <name type="synonym">Zooxanthella microadriatica</name>
    <dbReference type="NCBI Taxonomy" id="2951"/>
    <lineage>
        <taxon>Eukaryota</taxon>
        <taxon>Sar</taxon>
        <taxon>Alveolata</taxon>
        <taxon>Dinophyceae</taxon>
        <taxon>Suessiales</taxon>
        <taxon>Symbiodiniaceae</taxon>
        <taxon>Symbiodinium</taxon>
    </lineage>
</organism>
<feature type="region of interest" description="Disordered" evidence="10">
    <location>
        <begin position="840"/>
        <end position="905"/>
    </location>
</feature>
<dbReference type="InterPro" id="IPR036517">
    <property type="entry name" value="FF_domain_sf"/>
</dbReference>
<evidence type="ECO:0000256" key="5">
    <source>
        <dbReference type="ARBA" id="ARBA00022737"/>
    </source>
</evidence>
<dbReference type="OrthoDB" id="187617at2759"/>
<evidence type="ECO:0000256" key="4">
    <source>
        <dbReference type="ARBA" id="ARBA00022531"/>
    </source>
</evidence>
<dbReference type="InterPro" id="IPR000719">
    <property type="entry name" value="Prot_kinase_dom"/>
</dbReference>
<dbReference type="InterPro" id="IPR050740">
    <property type="entry name" value="Aldehyde_DH_Superfamily"/>
</dbReference>
<feature type="region of interest" description="Disordered" evidence="10">
    <location>
        <begin position="2190"/>
        <end position="2258"/>
    </location>
</feature>
<evidence type="ECO:0000256" key="1">
    <source>
        <dbReference type="ARBA" id="ARBA00001993"/>
    </source>
</evidence>
<feature type="compositionally biased region" description="Polar residues" evidence="10">
    <location>
        <begin position="2108"/>
        <end position="2119"/>
    </location>
</feature>
<feature type="domain" description="WW" evidence="12">
    <location>
        <begin position="736"/>
        <end position="763"/>
    </location>
</feature>
<dbReference type="InterPro" id="IPR008271">
    <property type="entry name" value="Ser/Thr_kinase_AS"/>
</dbReference>
<dbReference type="CDD" id="cd00201">
    <property type="entry name" value="WW"/>
    <property type="match status" value="2"/>
</dbReference>
<dbReference type="SUPFAM" id="SSF51045">
    <property type="entry name" value="WW domain"/>
    <property type="match status" value="1"/>
</dbReference>
<feature type="domain" description="ACT" evidence="13">
    <location>
        <begin position="32"/>
        <end position="110"/>
    </location>
</feature>
<comment type="caution">
    <text evidence="14">The sequence shown here is derived from an EMBL/GenBank/DDBJ whole genome shotgun (WGS) entry which is preliminary data.</text>
</comment>
<evidence type="ECO:0000256" key="7">
    <source>
        <dbReference type="ARBA" id="ARBA00023002"/>
    </source>
</evidence>
<evidence type="ECO:0000259" key="11">
    <source>
        <dbReference type="PROSITE" id="PS50011"/>
    </source>
</evidence>
<dbReference type="InterPro" id="IPR002912">
    <property type="entry name" value="ACT_dom"/>
</dbReference>
<feature type="region of interest" description="Disordered" evidence="10">
    <location>
        <begin position="1856"/>
        <end position="1900"/>
    </location>
</feature>
<dbReference type="PROSITE" id="PS51671">
    <property type="entry name" value="ACT"/>
    <property type="match status" value="1"/>
</dbReference>
<dbReference type="Pfam" id="PF01846">
    <property type="entry name" value="FF"/>
    <property type="match status" value="1"/>
</dbReference>
<dbReference type="InterPro" id="IPR016162">
    <property type="entry name" value="Ald_DH_N"/>
</dbReference>
<comment type="subcellular location">
    <subcellularLocation>
        <location evidence="2">Membrane</location>
        <topology evidence="2">Peripheral membrane protein</topology>
    </subcellularLocation>
</comment>
<evidence type="ECO:0000259" key="12">
    <source>
        <dbReference type="PROSITE" id="PS50020"/>
    </source>
</evidence>
<comment type="similarity">
    <text evidence="3">Belongs to the PsaE family.</text>
</comment>
<keyword evidence="6" id="KW-0603">Photosystem I</keyword>
<dbReference type="Gene3D" id="1.10.10.440">
    <property type="entry name" value="FF domain"/>
    <property type="match status" value="1"/>
</dbReference>
<feature type="compositionally biased region" description="Basic and acidic residues" evidence="10">
    <location>
        <begin position="848"/>
        <end position="868"/>
    </location>
</feature>
<keyword evidence="8" id="KW-0472">Membrane</keyword>
<accession>A0A1Q9EI16</accession>
<feature type="coiled-coil region" evidence="9">
    <location>
        <begin position="1091"/>
        <end position="1129"/>
    </location>
</feature>
<keyword evidence="4" id="KW-0602">Photosynthesis</keyword>
<gene>
    <name evidence="14" type="primary">gapN</name>
    <name evidence="14" type="ORF">AK812_SmicGene9528</name>
</gene>
<dbReference type="GO" id="GO:0015979">
    <property type="term" value="P:photosynthesis"/>
    <property type="evidence" value="ECO:0007669"/>
    <property type="project" value="UniProtKB-KW"/>
</dbReference>
<dbReference type="PROSITE" id="PS50011">
    <property type="entry name" value="PROTEIN_KINASE_DOM"/>
    <property type="match status" value="1"/>
</dbReference>
<keyword evidence="9" id="KW-0175">Coiled coil</keyword>
<dbReference type="EMBL" id="LSRX01000147">
    <property type="protein sequence ID" value="OLQ07070.1"/>
    <property type="molecule type" value="Genomic_DNA"/>
</dbReference>
<feature type="domain" description="WW" evidence="12">
    <location>
        <begin position="801"/>
        <end position="830"/>
    </location>
</feature>
<dbReference type="InterPro" id="IPR008990">
    <property type="entry name" value="Elect_transpt_acc-like_dom_sf"/>
</dbReference>
<name>A0A1Q9EI16_SYMMI</name>
<dbReference type="Pfam" id="PF02493">
    <property type="entry name" value="MORN"/>
    <property type="match status" value="5"/>
</dbReference>
<dbReference type="PANTHER" id="PTHR43353:SF5">
    <property type="entry name" value="SUCCINATE-SEMIALDEHYDE DEHYDROGENASE, MITOCHONDRIAL"/>
    <property type="match status" value="1"/>
</dbReference>
<dbReference type="CDD" id="cd02116">
    <property type="entry name" value="ACT"/>
    <property type="match status" value="1"/>
</dbReference>
<keyword evidence="7" id="KW-0560">Oxidoreductase</keyword>
<comment type="function">
    <text evidence="1">Stabilizes the interaction between PsaC and the PSI core, assists the docking of the ferredoxin to PSI and interacts with ferredoxin-NADP oxidoreductase.</text>
</comment>
<dbReference type="Gene3D" id="2.20.110.10">
    <property type="entry name" value="Histone H3 K4-specific methyltransferase SET7/9 N-terminal domain"/>
    <property type="match status" value="1"/>
</dbReference>
<dbReference type="SUPFAM" id="SSF82185">
    <property type="entry name" value="Histone H3 K4-specific methyltransferase SET7/9 N-terminal domain"/>
    <property type="match status" value="1"/>
</dbReference>
<dbReference type="GO" id="GO:0004672">
    <property type="term" value="F:protein kinase activity"/>
    <property type="evidence" value="ECO:0007669"/>
    <property type="project" value="InterPro"/>
</dbReference>
<dbReference type="Gene3D" id="1.10.510.10">
    <property type="entry name" value="Transferase(Phosphotransferase) domain 1"/>
    <property type="match status" value="1"/>
</dbReference>
<keyword evidence="5" id="KW-0677">Repeat</keyword>
<dbReference type="Gene3D" id="2.20.70.10">
    <property type="match status" value="2"/>
</dbReference>
<feature type="compositionally biased region" description="Basic and acidic residues" evidence="10">
    <location>
        <begin position="879"/>
        <end position="905"/>
    </location>
</feature>
<evidence type="ECO:0000313" key="14">
    <source>
        <dbReference type="EMBL" id="OLQ07070.1"/>
    </source>
</evidence>
<evidence type="ECO:0000256" key="8">
    <source>
        <dbReference type="ARBA" id="ARBA00023136"/>
    </source>
</evidence>
<dbReference type="InterPro" id="IPR003375">
    <property type="entry name" value="PSI_PsaE"/>
</dbReference>
<dbReference type="Pfam" id="PF00171">
    <property type="entry name" value="Aldedh"/>
    <property type="match status" value="1"/>
</dbReference>
<dbReference type="SMART" id="SM00456">
    <property type="entry name" value="WW"/>
    <property type="match status" value="2"/>
</dbReference>
<dbReference type="Proteomes" id="UP000186817">
    <property type="component" value="Unassembled WGS sequence"/>
</dbReference>
<reference evidence="14 15" key="1">
    <citation type="submission" date="2016-02" db="EMBL/GenBank/DDBJ databases">
        <title>Genome analysis of coral dinoflagellate symbionts highlights evolutionary adaptations to a symbiotic lifestyle.</title>
        <authorList>
            <person name="Aranda M."/>
            <person name="Li Y."/>
            <person name="Liew Y.J."/>
            <person name="Baumgarten S."/>
            <person name="Simakov O."/>
            <person name="Wilson M."/>
            <person name="Piel J."/>
            <person name="Ashoor H."/>
            <person name="Bougouffa S."/>
            <person name="Bajic V.B."/>
            <person name="Ryu T."/>
            <person name="Ravasi T."/>
            <person name="Bayer T."/>
            <person name="Micklem G."/>
            <person name="Kim H."/>
            <person name="Bhak J."/>
            <person name="Lajeunesse T.C."/>
            <person name="Voolstra C.R."/>
        </authorList>
    </citation>
    <scope>NUCLEOTIDE SEQUENCE [LARGE SCALE GENOMIC DNA]</scope>
    <source>
        <strain evidence="14 15">CCMP2467</strain>
    </source>
</reference>
<dbReference type="SUPFAM" id="SSF56112">
    <property type="entry name" value="Protein kinase-like (PK-like)"/>
    <property type="match status" value="1"/>
</dbReference>
<protein>
    <submittedName>
        <fullName evidence="14">NADP-dependent glyceraldehyde-3-phosphate dehydrogenase</fullName>
    </submittedName>
</protein>
<dbReference type="Gene3D" id="2.30.30.50">
    <property type="match status" value="1"/>
</dbReference>
<dbReference type="SUPFAM" id="SSF81698">
    <property type="entry name" value="FF domain"/>
    <property type="match status" value="1"/>
</dbReference>
<dbReference type="PROSITE" id="PS00108">
    <property type="entry name" value="PROTEIN_KINASE_ST"/>
    <property type="match status" value="1"/>
</dbReference>
<dbReference type="Gene3D" id="3.40.309.10">
    <property type="entry name" value="Aldehyde Dehydrogenase, Chain A, domain 2"/>
    <property type="match status" value="1"/>
</dbReference>
<evidence type="ECO:0000256" key="2">
    <source>
        <dbReference type="ARBA" id="ARBA00004170"/>
    </source>
</evidence>
<dbReference type="GO" id="GO:0005524">
    <property type="term" value="F:ATP binding"/>
    <property type="evidence" value="ECO:0007669"/>
    <property type="project" value="InterPro"/>
</dbReference>
<dbReference type="SMART" id="SM00698">
    <property type="entry name" value="MORN"/>
    <property type="match status" value="5"/>
</dbReference>
<feature type="compositionally biased region" description="Polar residues" evidence="10">
    <location>
        <begin position="1889"/>
        <end position="1900"/>
    </location>
</feature>
<dbReference type="InterPro" id="IPR016163">
    <property type="entry name" value="Ald_DH_C"/>
</dbReference>
<dbReference type="SUPFAM" id="SSF50090">
    <property type="entry name" value="Electron transport accessory proteins"/>
    <property type="match status" value="1"/>
</dbReference>
<dbReference type="PANTHER" id="PTHR43353">
    <property type="entry name" value="SUCCINATE-SEMIALDEHYDE DEHYDROGENASE, MITOCHONDRIAL"/>
    <property type="match status" value="1"/>
</dbReference>
<dbReference type="InterPro" id="IPR016161">
    <property type="entry name" value="Ald_DH/histidinol_DH"/>
</dbReference>
<sequence length="3159" mass="348210">MDENESDPEPERSLPEEPVRLLVDREDHHIGRLQVYSYDHVGLLFKICELLTGHGVDICSAIINTSDNGIVYNEFEVRIARPADTVGVMDWCRELEEMLEKTRGPAFDNSLVAVSKRLSVNPDLVSVVTFKEVPASSERELRYRLVLEGINQAGLLTYTALVLFRCGFSILHATISTSEGHIVDTFDLSTKSTEAESLLRSYLDVPNGGGGGGTGKETTPLPFHAIESDPDMQVDVHAGIAAPRIFVEDVGPAGSNCASSVMMASHELRPAACSDRVPRQMPLGSLRDRWCVALKPPGFAAAAAHPTPSLEATLKPFLRRERSISFPIRPQKDAEGLAFVTTDDGMRKWIDEMLRRGLVRSRYRVLADVAARSGPLLADGRFLESGNLQAGDGKSDSFEFELYSGPTTCPADGTIITALYLVKGTPSTKVAHKIRRSFWEGGAPVLYDPVFHTPPRPVDTDDAMLEDTGLCRGALAMQLFELEMPDPFRSWETLRITAKVPKAWLQVHPLPEFTDNQALMQMWKSNASGLALERSHTNLTSLSEAADFPSPGLSHVPSLGEIQEECSNHSEKDDRLRACSFNSEEQPTPQEPEKEQEPGQIVPVPRAPLGPPIGGPVGPFISGPGPELPVKAPPSHGISAKMPPPQFEVVSGGVIGVKMPPVGPPPLAPPQMLSTSLPVLPPGLGLAPPVGPLPAVLLQPPPEQPPAGLLAAVDAAVVRAGAPGTVPAGPVEKLEWQAHTSPEGIPFFFCKKTGESRWVRPCGPGDTIVEAKAEEVRKEPKAGSLKDKLGEPETWESIGKTGWTRVETDKGYTYFYHKKQKKTSWTCPPEIAKEVAALDGSLGAADGEENKEVEDGKEGGAEETRDAAQTEPADGDDEEPKKQTRAERAEKRAHQVEEEQKASKEKDKLRNFKQLLVEKGVRAFDKYDKWVPKLMHDPRFTAVTSLKERRLLFEMLAKKIETEKRKTQAVCKSRGREAFKELVDKADQLDLLAGRTVEKALASMERRFGDEAQWDAVPERDRERMVAEAVAEATKRVEKQKEEARAKFRAAVTEGLRGKEEDPPAFSKARRWLEHDPSWEQLGSTERENLYGRLAREMKDAKRKQDAKKREVQQELEEARKKRKLGEAEEKIFSVLSERMKNPFSMTWEEAKPEVQELQLQKTFGLRDNELEQLWLDYQRRAIDARREAWLCILDSAGFEVIGPELEFEEVVQRAFDAKTDVATQKAFEGMPEDVLKESWKQWRERAYELAVEDCQQWLRTCQHLRGCEDVEPTGGDDFDRLMRRLAAKDIRFRRLDGRPEQQTRLLAGRLRELRSLRGQKKDEGEEAEKTRLLQTREHPERAQDKTPKASARKMSVQFVNGDVYTGNCKQFPDGERRHGLGTYVYSSGTHDIYKQYHGQWHEDKKHGYGVLFYRNGGVYVGQWRNNQKHGLGVLLDTASQEPAGMPTYRYEGLWKEDQQHGLGAEEQDLVSYFGNFSAGQRSGLGIRMNLAKLGSNGGIEVMDSNNRALPFQDALLEELNEFAAARELRAIDGAAILAPVTTNANDDEAKIDVNAVVLEAQSARLDPVLGDELTKDLGEQELADQARPGECPAKAGHPDLEIRAMRLRPHRPWTSTRTAPNGMDAVGQRFGASFFRTRRKLGQEWFVNKVGTCGMANAQLYWGRMALLLRLLYSLFPSIGWQFVFVDDFLWKVPAYRKRSFVHVSPKRRIAAIEMLGTLVFTAFLVEKNDRDKRLPIVPLHSDNQGNVYSLLPFDGRPDGAYALTTPQRLHPGTVSREAVKRDFNQWADLHALYQQTTELELQRKSSPIMAEGRAAANSVAPGGSTYHFSNSQDASARTSLADLAFTSHSQPEAIPLQSGQSQATNESGSTSTASAKRSTPAMMIPRNGSNNDLGETPSTPALQAGAVALWVPSFLMLRNWLGARLWSRRSHRSVAAQPSSHATAMARQRTVLALAMALAALCYSVGFVGQGMQPTGRVPQTAARAEAKKAPKKKAKAQGIRNRLPFCDQLSWLSCSSMTLPGTLGGPEEGLLGEDFATRVLLVPAAWNVNQKPEVKYPVTVKFDSVNYANVNTNGYALWEVIDAPAPGPGEATFCGGGFMGQRITSPSGTSMGQATPMQYGVVNGPVGSDRRSSSESGNTASFTETSGRRFSPSSPNGHVARKPTDSAEGGFVFSMYEENDLISPQVSRIHGRTIPEEKQSSFDLDGGKVRNGSKEATWEPGSAQSQTLPGGRRISEDPVAPLPPAASKASKRPQTIRKSPLLWTEDELAAFMGCLGLSTDICQRVMGRKIKGASQLLSMTDAQLRKYLGLVTPVERLVVRHALKRLLDAARWENNVCGHKGMDILSDSVLSHYIVPKEELTLVSRISQGGYGTVYRGVLEPKVDRAGGTFQARRTHLVAVKDMKGERRVQLYELLKEACVMASLSHPNICTFVGVSMDPEKKRHYIISELMDCSLFDMIHQPYKLRWHGELTVALSLSLGTGIISGICYIHQKNLVHADLKSSNILIDYTSSSRHPVPRICDFGHAAVRCHPSPHHRCGTPHWASPEVLRGEALGPAADIYSFGVMLWEMLTQKLPHKDMSFGQVLASVGWAGSTPDMAQLPELPKEVNRIIKFSDAPTLPLIRKRTQAMAPQIAKPEVSQDSEMFKTQPYVDGAKVLIGGEVKPWTGACAEVFSPVYCAETNQRICIGRQATMSPKEAVQAVEAAAKAWGRGRGEWPRKSLEQRVAAVEKLVEKLKERRSEIVSVLQWEICKNDADAAKEFDRTMDFIGELISAARGFDSTGMACHEGVHALLKRSPIGVMMNLGPSNYPFNETYATLIPAILMGDSVVMKVPKTGGLAHFLTMEAYAECFPTGVVNFVSGRGRDTMPPCMETGLVDVFAFIGSSKAAEALVKAHPQPHRLKNLLSLDAKNLAIVMPDADLDVAVKECVAGSTSYNGQRCTAIKLIMVHKSIAEKFNEKFCAAISGLSAGLPFGKCNITPLASSSTEYMKTLTDDAISKGAKVLNEGGAHLDRSLFFPAVVYPVTHEMELWQAEQFGPVIPIAPYESIDEPIAWLEKMHFGQQSAIFTSQEATQPDADLAELLEVCALSTCRVNLNAQCQRGPDVYPFAGRRSSAMGTISVEEVLRAVSVETMVAGKKQEVIRRACQGSTVFANI</sequence>
<dbReference type="CDD" id="cd04873">
    <property type="entry name" value="ACT_UUR-ACR-like"/>
    <property type="match status" value="1"/>
</dbReference>
<dbReference type="GO" id="GO:0016620">
    <property type="term" value="F:oxidoreductase activity, acting on the aldehyde or oxo group of donors, NAD or NADP as acceptor"/>
    <property type="evidence" value="ECO:0007669"/>
    <property type="project" value="InterPro"/>
</dbReference>